<dbReference type="Proteomes" id="UP000199608">
    <property type="component" value="Unassembled WGS sequence"/>
</dbReference>
<feature type="domain" description="MIP18 family-like" evidence="2">
    <location>
        <begin position="60"/>
        <end position="124"/>
    </location>
</feature>
<organism evidence="3 4">
    <name type="scientific">Desulfobacula phenolica</name>
    <dbReference type="NCBI Taxonomy" id="90732"/>
    <lineage>
        <taxon>Bacteria</taxon>
        <taxon>Pseudomonadati</taxon>
        <taxon>Thermodesulfobacteriota</taxon>
        <taxon>Desulfobacteria</taxon>
        <taxon>Desulfobacterales</taxon>
        <taxon>Desulfobacteraceae</taxon>
        <taxon>Desulfobacula</taxon>
    </lineage>
</organism>
<protein>
    <submittedName>
        <fullName evidence="3">Metal-sulfur cluster biosynthetic enzyme</fullName>
    </submittedName>
</protein>
<evidence type="ECO:0000259" key="2">
    <source>
        <dbReference type="Pfam" id="PF01883"/>
    </source>
</evidence>
<keyword evidence="4" id="KW-1185">Reference proteome</keyword>
<evidence type="ECO:0000313" key="4">
    <source>
        <dbReference type="Proteomes" id="UP000199608"/>
    </source>
</evidence>
<name>A0A1H2DMX4_9BACT</name>
<dbReference type="EMBL" id="FNLL01000001">
    <property type="protein sequence ID" value="SDT84287.1"/>
    <property type="molecule type" value="Genomic_DNA"/>
</dbReference>
<dbReference type="InterPro" id="IPR002744">
    <property type="entry name" value="MIP18-like"/>
</dbReference>
<dbReference type="SUPFAM" id="SSF117916">
    <property type="entry name" value="Fe-S cluster assembly (FSCA) domain-like"/>
    <property type="match status" value="1"/>
</dbReference>
<proteinExistence type="predicted"/>
<dbReference type="Pfam" id="PF01883">
    <property type="entry name" value="FeS_assembly_P"/>
    <property type="match status" value="1"/>
</dbReference>
<dbReference type="PANTHER" id="PTHR42831">
    <property type="entry name" value="FE-S PROTEIN MATURATION AUXILIARY FACTOR YITW"/>
    <property type="match status" value="1"/>
</dbReference>
<dbReference type="Gene3D" id="3.30.300.130">
    <property type="entry name" value="Fe-S cluster assembly (FSCA)"/>
    <property type="match status" value="1"/>
</dbReference>
<evidence type="ECO:0000256" key="1">
    <source>
        <dbReference type="SAM" id="Phobius"/>
    </source>
</evidence>
<keyword evidence="1" id="KW-1133">Transmembrane helix</keyword>
<sequence>MPFDINISNKSKLIIIYGFLLLVVAAVFFQTRGPSALKNEYSWTNKLNSASSGPLTENIVNSALANVLDPELQLNILELGLIYKMSIIDRMVNIVMTLTTPTCPFSQTFIEGIKDELLKIPELETINLKLTFDPPWTINRLAPEIRDQLLGLGQAPDHIHNE</sequence>
<dbReference type="AlphaFoldDB" id="A0A1H2DMX4"/>
<evidence type="ECO:0000313" key="3">
    <source>
        <dbReference type="EMBL" id="SDT84287.1"/>
    </source>
</evidence>
<accession>A0A1H2DMX4</accession>
<feature type="transmembrane region" description="Helical" evidence="1">
    <location>
        <begin position="12"/>
        <end position="29"/>
    </location>
</feature>
<dbReference type="InterPro" id="IPR034904">
    <property type="entry name" value="FSCA_dom_sf"/>
</dbReference>
<dbReference type="PANTHER" id="PTHR42831:SF1">
    <property type="entry name" value="FE-S PROTEIN MATURATION AUXILIARY FACTOR YITW"/>
    <property type="match status" value="1"/>
</dbReference>
<gene>
    <name evidence="3" type="ORF">SAMN04487931_101191</name>
</gene>
<reference evidence="4" key="1">
    <citation type="submission" date="2016-10" db="EMBL/GenBank/DDBJ databases">
        <authorList>
            <person name="Varghese N."/>
            <person name="Submissions S."/>
        </authorList>
    </citation>
    <scope>NUCLEOTIDE SEQUENCE [LARGE SCALE GENOMIC DNA]</scope>
    <source>
        <strain evidence="4">DSM 3384</strain>
    </source>
</reference>
<dbReference type="InterPro" id="IPR052339">
    <property type="entry name" value="Fe-S_Maturation_MIP18"/>
</dbReference>
<keyword evidence="1" id="KW-0472">Membrane</keyword>
<keyword evidence="1" id="KW-0812">Transmembrane</keyword>